<evidence type="ECO:0000313" key="2">
    <source>
        <dbReference type="EMBL" id="MBA0552770.1"/>
    </source>
</evidence>
<name>A0A7J8LK27_9ROSI</name>
<proteinExistence type="predicted"/>
<dbReference type="AlphaFoldDB" id="A0A7J8LK27"/>
<evidence type="ECO:0000313" key="3">
    <source>
        <dbReference type="Proteomes" id="UP000593572"/>
    </source>
</evidence>
<dbReference type="Proteomes" id="UP000593572">
    <property type="component" value="Unassembled WGS sequence"/>
</dbReference>
<dbReference type="EMBL" id="JABEZX010000003">
    <property type="protein sequence ID" value="MBA0552770.1"/>
    <property type="molecule type" value="Genomic_DNA"/>
</dbReference>
<keyword evidence="1" id="KW-0472">Membrane</keyword>
<keyword evidence="1" id="KW-1133">Transmembrane helix</keyword>
<keyword evidence="3" id="KW-1185">Reference proteome</keyword>
<sequence length="125" mass="14579">MKPLGSQPLAPSAAELALTHDKHFALHGEIWLLIIVVLFALFFAYILFCPRFRCSRSSDLEASDADNIPQRRNWLLVSLRSRSVTDVKDKAEDDEEEEVEDYSRRVNEKHRVESEFLFSRFIRKP</sequence>
<accession>A0A7J8LK27</accession>
<keyword evidence="1" id="KW-0812">Transmembrane</keyword>
<gene>
    <name evidence="2" type="ORF">Golob_023549</name>
</gene>
<reference evidence="2 3" key="1">
    <citation type="journal article" date="2019" name="Genome Biol. Evol.">
        <title>Insights into the evolution of the New World diploid cottons (Gossypium, subgenus Houzingenia) based on genome sequencing.</title>
        <authorList>
            <person name="Grover C.E."/>
            <person name="Arick M.A. 2nd"/>
            <person name="Thrash A."/>
            <person name="Conover J.L."/>
            <person name="Sanders W.S."/>
            <person name="Peterson D.G."/>
            <person name="Frelichowski J.E."/>
            <person name="Scheffler J.A."/>
            <person name="Scheffler B.E."/>
            <person name="Wendel J.F."/>
        </authorList>
    </citation>
    <scope>NUCLEOTIDE SEQUENCE [LARGE SCALE GENOMIC DNA]</scope>
    <source>
        <strain evidence="2">157</strain>
        <tissue evidence="2">Leaf</tissue>
    </source>
</reference>
<comment type="caution">
    <text evidence="2">The sequence shown here is derived from an EMBL/GenBank/DDBJ whole genome shotgun (WGS) entry which is preliminary data.</text>
</comment>
<feature type="transmembrane region" description="Helical" evidence="1">
    <location>
        <begin position="30"/>
        <end position="48"/>
    </location>
</feature>
<organism evidence="2 3">
    <name type="scientific">Gossypium lobatum</name>
    <dbReference type="NCBI Taxonomy" id="34289"/>
    <lineage>
        <taxon>Eukaryota</taxon>
        <taxon>Viridiplantae</taxon>
        <taxon>Streptophyta</taxon>
        <taxon>Embryophyta</taxon>
        <taxon>Tracheophyta</taxon>
        <taxon>Spermatophyta</taxon>
        <taxon>Magnoliopsida</taxon>
        <taxon>eudicotyledons</taxon>
        <taxon>Gunneridae</taxon>
        <taxon>Pentapetalae</taxon>
        <taxon>rosids</taxon>
        <taxon>malvids</taxon>
        <taxon>Malvales</taxon>
        <taxon>Malvaceae</taxon>
        <taxon>Malvoideae</taxon>
        <taxon>Gossypium</taxon>
    </lineage>
</organism>
<evidence type="ECO:0000256" key="1">
    <source>
        <dbReference type="SAM" id="Phobius"/>
    </source>
</evidence>
<protein>
    <submittedName>
        <fullName evidence="2">Uncharacterized protein</fullName>
    </submittedName>
</protein>